<keyword evidence="4" id="KW-1185">Reference proteome</keyword>
<comment type="caution">
    <text evidence="3">The sequence shown here is derived from an EMBL/GenBank/DDBJ whole genome shotgun (WGS) entry which is preliminary data.</text>
</comment>
<dbReference type="PANTHER" id="PTHR46929:SF23">
    <property type="entry name" value="L10-INTERACTING MYB DOMAIN-CONTAINING PROTEIN-LIKE"/>
    <property type="match status" value="1"/>
</dbReference>
<feature type="domain" description="DUF8040" evidence="2">
    <location>
        <begin position="108"/>
        <end position="163"/>
    </location>
</feature>
<dbReference type="Pfam" id="PF12776">
    <property type="entry name" value="Myb_DNA-bind_3"/>
    <property type="match status" value="1"/>
</dbReference>
<organism evidence="3 4">
    <name type="scientific">Carnegiea gigantea</name>
    <dbReference type="NCBI Taxonomy" id="171969"/>
    <lineage>
        <taxon>Eukaryota</taxon>
        <taxon>Viridiplantae</taxon>
        <taxon>Streptophyta</taxon>
        <taxon>Embryophyta</taxon>
        <taxon>Tracheophyta</taxon>
        <taxon>Spermatophyta</taxon>
        <taxon>Magnoliopsida</taxon>
        <taxon>eudicotyledons</taxon>
        <taxon>Gunneridae</taxon>
        <taxon>Pentapetalae</taxon>
        <taxon>Caryophyllales</taxon>
        <taxon>Cactineae</taxon>
        <taxon>Cactaceae</taxon>
        <taxon>Cactoideae</taxon>
        <taxon>Echinocereeae</taxon>
        <taxon>Carnegiea</taxon>
    </lineage>
</organism>
<evidence type="ECO:0000313" key="4">
    <source>
        <dbReference type="Proteomes" id="UP001153076"/>
    </source>
</evidence>
<dbReference type="Pfam" id="PF26138">
    <property type="entry name" value="DUF8040"/>
    <property type="match status" value="1"/>
</dbReference>
<name>A0A9Q1JQK4_9CARY</name>
<protein>
    <submittedName>
        <fullName evidence="3">Uncharacterized protein</fullName>
    </submittedName>
</protein>
<proteinExistence type="predicted"/>
<evidence type="ECO:0000259" key="1">
    <source>
        <dbReference type="Pfam" id="PF12776"/>
    </source>
</evidence>
<dbReference type="AlphaFoldDB" id="A0A9Q1JQK4"/>
<dbReference type="OrthoDB" id="1110277at2759"/>
<feature type="domain" description="Myb/SANT-like" evidence="1">
    <location>
        <begin position="203"/>
        <end position="271"/>
    </location>
</feature>
<evidence type="ECO:0000313" key="3">
    <source>
        <dbReference type="EMBL" id="KAJ8429229.1"/>
    </source>
</evidence>
<reference evidence="3" key="1">
    <citation type="submission" date="2022-04" db="EMBL/GenBank/DDBJ databases">
        <title>Carnegiea gigantea Genome sequencing and assembly v2.</title>
        <authorList>
            <person name="Copetti D."/>
            <person name="Sanderson M.J."/>
            <person name="Burquez A."/>
            <person name="Wojciechowski M.F."/>
        </authorList>
    </citation>
    <scope>NUCLEOTIDE SEQUENCE</scope>
    <source>
        <strain evidence="3">SGP5-SGP5p</strain>
        <tissue evidence="3">Aerial part</tissue>
    </source>
</reference>
<dbReference type="Proteomes" id="UP001153076">
    <property type="component" value="Unassembled WGS sequence"/>
</dbReference>
<dbReference type="InterPro" id="IPR058353">
    <property type="entry name" value="DUF8040"/>
</dbReference>
<gene>
    <name evidence="3" type="ORF">Cgig2_009385</name>
</gene>
<dbReference type="InterPro" id="IPR024752">
    <property type="entry name" value="Myb/SANT-like_dom"/>
</dbReference>
<sequence>MEVEEFRSEIVYCLDQDYGSVLACGSWIRLAAHHLDQAVATVKDQTRQLSLILAQELDRVYLLKLTQMDDRLEEEALVIAAASACLEIIFLKYYERKEVETKTEMSSRKGLLASTMNTSVKEQVFMFLHLVCHNVRFRAIEGRFFCSTWGIHTYFHIVLQAIQKLYLEFVSPPSSSILLMIINNSRFYPWFEDCVGALDGTPGNQPNNSFKCSSNVAATNAILKKFNVKCLPEHIDNHLHTVKNAWAVISKLRDREFDFAWDDNVKMITISPTAYKYLNKKIDMYDEMAIVVGKDIARGRGAKSLDDVKIHSHRNTTNLEEKDDGDNDFMKDNDKLIDFKCAFAIKKTSKEDTQR</sequence>
<accession>A0A9Q1JQK4</accession>
<evidence type="ECO:0000259" key="2">
    <source>
        <dbReference type="Pfam" id="PF26138"/>
    </source>
</evidence>
<dbReference type="PANTHER" id="PTHR46929">
    <property type="entry name" value="EXPRESSED PROTEIN"/>
    <property type="match status" value="1"/>
</dbReference>
<dbReference type="EMBL" id="JAKOGI010000919">
    <property type="protein sequence ID" value="KAJ8429229.1"/>
    <property type="molecule type" value="Genomic_DNA"/>
</dbReference>